<dbReference type="RefSeq" id="WP_144639425.1">
    <property type="nucleotide sequence ID" value="NZ_BNAX01000008.1"/>
</dbReference>
<organism evidence="1 2">
    <name type="scientific">Amycolatopsis acidiphila</name>
    <dbReference type="NCBI Taxonomy" id="715473"/>
    <lineage>
        <taxon>Bacteria</taxon>
        <taxon>Bacillati</taxon>
        <taxon>Actinomycetota</taxon>
        <taxon>Actinomycetes</taxon>
        <taxon>Pseudonocardiales</taxon>
        <taxon>Pseudonocardiaceae</taxon>
        <taxon>Amycolatopsis</taxon>
    </lineage>
</organism>
<comment type="caution">
    <text evidence="1">The sequence shown here is derived from an EMBL/GenBank/DDBJ whole genome shotgun (WGS) entry which is preliminary data.</text>
</comment>
<evidence type="ECO:0008006" key="3">
    <source>
        <dbReference type="Google" id="ProtNLM"/>
    </source>
</evidence>
<evidence type="ECO:0000313" key="1">
    <source>
        <dbReference type="EMBL" id="TVT21456.1"/>
    </source>
</evidence>
<dbReference type="SUPFAM" id="SSF56784">
    <property type="entry name" value="HAD-like"/>
    <property type="match status" value="1"/>
</dbReference>
<gene>
    <name evidence="1" type="ORF">FNH06_16885</name>
</gene>
<dbReference type="Proteomes" id="UP000318578">
    <property type="component" value="Unassembled WGS sequence"/>
</dbReference>
<evidence type="ECO:0000313" key="2">
    <source>
        <dbReference type="Proteomes" id="UP000318578"/>
    </source>
</evidence>
<protein>
    <recommendedName>
        <fullName evidence="3">HAD family hydrolase</fullName>
    </recommendedName>
</protein>
<sequence length="136" mass="14801">MSGSGGVAWLFDVDGTVLDLVTGSSLRPLANELFFALRARGAPVLLWSAGGADYALRRTRVVGVARLDTATYGKTERDEHGRWLLPQLPPAHRPAVLVDDEPHEIRYPGEIIGVPPYVGHNPRDTAFAPLLHRLTA</sequence>
<dbReference type="AlphaFoldDB" id="A0A558AB17"/>
<dbReference type="OrthoDB" id="5194637at2"/>
<reference evidence="1 2" key="1">
    <citation type="submission" date="2019-07" db="EMBL/GenBank/DDBJ databases">
        <title>New species of Amycolatopsis and Streptomyces.</title>
        <authorList>
            <person name="Duangmal K."/>
            <person name="Teo W.F.A."/>
            <person name="Lipun K."/>
        </authorList>
    </citation>
    <scope>NUCLEOTIDE SEQUENCE [LARGE SCALE GENOMIC DNA]</scope>
    <source>
        <strain evidence="1 2">JCM 30562</strain>
    </source>
</reference>
<keyword evidence="2" id="KW-1185">Reference proteome</keyword>
<dbReference type="InterPro" id="IPR036412">
    <property type="entry name" value="HAD-like_sf"/>
</dbReference>
<accession>A0A558AB17</accession>
<dbReference type="EMBL" id="VJZA01000026">
    <property type="protein sequence ID" value="TVT21456.1"/>
    <property type="molecule type" value="Genomic_DNA"/>
</dbReference>
<proteinExistence type="predicted"/>
<name>A0A558AB17_9PSEU</name>